<evidence type="ECO:0000313" key="3">
    <source>
        <dbReference type="Proteomes" id="UP000305067"/>
    </source>
</evidence>
<feature type="compositionally biased region" description="Polar residues" evidence="1">
    <location>
        <begin position="41"/>
        <end position="50"/>
    </location>
</feature>
<feature type="compositionally biased region" description="Basic residues" evidence="1">
    <location>
        <begin position="150"/>
        <end position="163"/>
    </location>
</feature>
<dbReference type="OrthoDB" id="2537650at2759"/>
<dbReference type="EMBL" id="ML178832">
    <property type="protein sequence ID" value="TFK99678.1"/>
    <property type="molecule type" value="Genomic_DNA"/>
</dbReference>
<feature type="region of interest" description="Disordered" evidence="1">
    <location>
        <begin position="138"/>
        <end position="163"/>
    </location>
</feature>
<feature type="region of interest" description="Disordered" evidence="1">
    <location>
        <begin position="1"/>
        <end position="75"/>
    </location>
</feature>
<name>A0A5C3QHN3_9AGAR</name>
<keyword evidence="3" id="KW-1185">Reference proteome</keyword>
<reference evidence="2 3" key="1">
    <citation type="journal article" date="2019" name="Nat. Ecol. Evol.">
        <title>Megaphylogeny resolves global patterns of mushroom evolution.</title>
        <authorList>
            <person name="Varga T."/>
            <person name="Krizsan K."/>
            <person name="Foldi C."/>
            <person name="Dima B."/>
            <person name="Sanchez-Garcia M."/>
            <person name="Sanchez-Ramirez S."/>
            <person name="Szollosi G.J."/>
            <person name="Szarkandi J.G."/>
            <person name="Papp V."/>
            <person name="Albert L."/>
            <person name="Andreopoulos W."/>
            <person name="Angelini C."/>
            <person name="Antonin V."/>
            <person name="Barry K.W."/>
            <person name="Bougher N.L."/>
            <person name="Buchanan P."/>
            <person name="Buyck B."/>
            <person name="Bense V."/>
            <person name="Catcheside P."/>
            <person name="Chovatia M."/>
            <person name="Cooper J."/>
            <person name="Damon W."/>
            <person name="Desjardin D."/>
            <person name="Finy P."/>
            <person name="Geml J."/>
            <person name="Haridas S."/>
            <person name="Hughes K."/>
            <person name="Justo A."/>
            <person name="Karasinski D."/>
            <person name="Kautmanova I."/>
            <person name="Kiss B."/>
            <person name="Kocsube S."/>
            <person name="Kotiranta H."/>
            <person name="LaButti K.M."/>
            <person name="Lechner B.E."/>
            <person name="Liimatainen K."/>
            <person name="Lipzen A."/>
            <person name="Lukacs Z."/>
            <person name="Mihaltcheva S."/>
            <person name="Morgado L.N."/>
            <person name="Niskanen T."/>
            <person name="Noordeloos M.E."/>
            <person name="Ohm R.A."/>
            <person name="Ortiz-Santana B."/>
            <person name="Ovrebo C."/>
            <person name="Racz N."/>
            <person name="Riley R."/>
            <person name="Savchenko A."/>
            <person name="Shiryaev A."/>
            <person name="Soop K."/>
            <person name="Spirin V."/>
            <person name="Szebenyi C."/>
            <person name="Tomsovsky M."/>
            <person name="Tulloss R.E."/>
            <person name="Uehling J."/>
            <person name="Grigoriev I.V."/>
            <person name="Vagvolgyi C."/>
            <person name="Papp T."/>
            <person name="Martin F.M."/>
            <person name="Miettinen O."/>
            <person name="Hibbett D.S."/>
            <person name="Nagy L.G."/>
        </authorList>
    </citation>
    <scope>NUCLEOTIDE SEQUENCE [LARGE SCALE GENOMIC DNA]</scope>
    <source>
        <strain evidence="2 3">CBS 309.79</strain>
    </source>
</reference>
<gene>
    <name evidence="2" type="ORF">BDV98DRAFT_594619</name>
</gene>
<sequence>MLQVGSWFSKSRRNSNDDTLRPSADYGSTYAGSYTKPDPTPGQSSSSSFPNPHDAALADLYGLGPNSNPAQEDTRSKQQLLYLDETLYDPFSGAKIGQLHPQVISDKDAEVKNEELWTGLSRVLDLQSEVATMHMQMERSGAKAGGAKPTARKGQGKRGKWHQNFKRGDTVDEMDEVGSGGDGEHGLGNFEDADEEFDDVTADFDDRRKAIDDIMDKLDTLSDALTTFHQLRTPALNLTAMKADIPDKTSLIKKTSRYNNLLRPTAIPLAQSYSAPASAPGPASGHPPLSINTQMLASAPVVDSPSSMAFEIPR</sequence>
<dbReference type="Proteomes" id="UP000305067">
    <property type="component" value="Unassembled WGS sequence"/>
</dbReference>
<organism evidence="2 3">
    <name type="scientific">Pterulicium gracile</name>
    <dbReference type="NCBI Taxonomy" id="1884261"/>
    <lineage>
        <taxon>Eukaryota</taxon>
        <taxon>Fungi</taxon>
        <taxon>Dikarya</taxon>
        <taxon>Basidiomycota</taxon>
        <taxon>Agaricomycotina</taxon>
        <taxon>Agaricomycetes</taxon>
        <taxon>Agaricomycetidae</taxon>
        <taxon>Agaricales</taxon>
        <taxon>Pleurotineae</taxon>
        <taxon>Pterulaceae</taxon>
        <taxon>Pterulicium</taxon>
    </lineage>
</organism>
<protein>
    <submittedName>
        <fullName evidence="2">Uncharacterized protein</fullName>
    </submittedName>
</protein>
<evidence type="ECO:0000256" key="1">
    <source>
        <dbReference type="SAM" id="MobiDB-lite"/>
    </source>
</evidence>
<accession>A0A5C3QHN3</accession>
<evidence type="ECO:0000313" key="2">
    <source>
        <dbReference type="EMBL" id="TFK99678.1"/>
    </source>
</evidence>
<dbReference type="AlphaFoldDB" id="A0A5C3QHN3"/>
<proteinExistence type="predicted"/>